<dbReference type="EMBL" id="JAHBBD010000004">
    <property type="protein sequence ID" value="MBW3082289.1"/>
    <property type="molecule type" value="Genomic_DNA"/>
</dbReference>
<dbReference type="RefSeq" id="WP_219080271.1">
    <property type="nucleotide sequence ID" value="NZ_JAHBBD010000004.1"/>
</dbReference>
<reference evidence="2 3" key="1">
    <citation type="submission" date="2021-05" db="EMBL/GenBank/DDBJ databases">
        <title>Phylogenetic classification of ten novel species belonging to the genus Bifidobacterium comprising B. colchicus sp. nov., B. abeli sp. nov., B. bicoloris sp. nov., B. guerezis sp. nov., B. rosaliae sp. nov., B. santillanensis sp. nov., B. argentati sp. nov., B. amazzoni sp. nov., B. pluviali sp. nov., and B. pinnaculum sp. nov.</title>
        <authorList>
            <person name="Lugli G.A."/>
            <person name="Ruiz Garcia L."/>
            <person name="Margolles A."/>
            <person name="Ventura M."/>
        </authorList>
    </citation>
    <scope>NUCLEOTIDE SEQUENCE [LARGE SCALE GENOMIC DNA]</scope>
    <source>
        <strain evidence="2 3">6T3</strain>
    </source>
</reference>
<evidence type="ECO:0000256" key="1">
    <source>
        <dbReference type="SAM" id="MobiDB-lite"/>
    </source>
</evidence>
<accession>A0ABS6W871</accession>
<proteinExistence type="predicted"/>
<evidence type="ECO:0000313" key="2">
    <source>
        <dbReference type="EMBL" id="MBW3082289.1"/>
    </source>
</evidence>
<protein>
    <submittedName>
        <fullName evidence="2">Uncharacterized protein</fullName>
    </submittedName>
</protein>
<gene>
    <name evidence="2" type="ORF">KIH73_02665</name>
</gene>
<dbReference type="Proteomes" id="UP000812844">
    <property type="component" value="Unassembled WGS sequence"/>
</dbReference>
<keyword evidence="3" id="KW-1185">Reference proteome</keyword>
<feature type="compositionally biased region" description="Basic and acidic residues" evidence="1">
    <location>
        <begin position="30"/>
        <end position="39"/>
    </location>
</feature>
<comment type="caution">
    <text evidence="2">The sequence shown here is derived from an EMBL/GenBank/DDBJ whole genome shotgun (WGS) entry which is preliminary data.</text>
</comment>
<organism evidence="2 3">
    <name type="scientific">Bifidobacterium phasiani</name>
    <dbReference type="NCBI Taxonomy" id="2834431"/>
    <lineage>
        <taxon>Bacteria</taxon>
        <taxon>Bacillati</taxon>
        <taxon>Actinomycetota</taxon>
        <taxon>Actinomycetes</taxon>
        <taxon>Bifidobacteriales</taxon>
        <taxon>Bifidobacteriaceae</taxon>
        <taxon>Bifidobacterium</taxon>
    </lineage>
</organism>
<name>A0ABS6W871_9BIFI</name>
<feature type="region of interest" description="Disordered" evidence="1">
    <location>
        <begin position="18"/>
        <end position="119"/>
    </location>
</feature>
<sequence length="119" mass="13201">MRSALDLAQLGRHLRKQPVGVDARQSGKRHVIETQEDARTQFGKQPTRQPFGARLPPPVDQRLDGDHRHRRSGADGEPSSPAALDGPDQRLQHERIGRYQHAQHDGEHAAHGHEPSLGA</sequence>
<feature type="compositionally biased region" description="Basic and acidic residues" evidence="1">
    <location>
        <begin position="87"/>
        <end position="119"/>
    </location>
</feature>
<evidence type="ECO:0000313" key="3">
    <source>
        <dbReference type="Proteomes" id="UP000812844"/>
    </source>
</evidence>